<dbReference type="Pfam" id="PF00994">
    <property type="entry name" value="MoCF_biosynth"/>
    <property type="match status" value="1"/>
</dbReference>
<comment type="caution">
    <text evidence="2">The sequence shown here is derived from an EMBL/GenBank/DDBJ whole genome shotgun (WGS) entry which is preliminary data.</text>
</comment>
<evidence type="ECO:0000313" key="3">
    <source>
        <dbReference type="Proteomes" id="UP000240322"/>
    </source>
</evidence>
<feature type="domain" description="MoaB/Mog" evidence="1">
    <location>
        <begin position="23"/>
        <end position="173"/>
    </location>
</feature>
<gene>
    <name evidence="2" type="ORF">B9Q03_01950</name>
</gene>
<dbReference type="SMART" id="SM00852">
    <property type="entry name" value="MoCF_biosynth"/>
    <property type="match status" value="1"/>
</dbReference>
<dbReference type="Proteomes" id="UP000240322">
    <property type="component" value="Unassembled WGS sequence"/>
</dbReference>
<dbReference type="InterPro" id="IPR001453">
    <property type="entry name" value="MoaB/Mog_dom"/>
</dbReference>
<protein>
    <recommendedName>
        <fullName evidence="1">MoaB/Mog domain-containing protein</fullName>
    </recommendedName>
</protein>
<dbReference type="CDD" id="cd00886">
    <property type="entry name" value="MogA_MoaB"/>
    <property type="match status" value="1"/>
</dbReference>
<name>A0A2R6B0W6_9ARCH</name>
<dbReference type="EMBL" id="NEXE01000009">
    <property type="protein sequence ID" value="PSN92148.1"/>
    <property type="molecule type" value="Genomic_DNA"/>
</dbReference>
<dbReference type="GO" id="GO:0005829">
    <property type="term" value="C:cytosol"/>
    <property type="evidence" value="ECO:0007669"/>
    <property type="project" value="TreeGrafter"/>
</dbReference>
<dbReference type="NCBIfam" id="TIGR00177">
    <property type="entry name" value="molyb_syn"/>
    <property type="match status" value="1"/>
</dbReference>
<organism evidence="2 3">
    <name type="scientific">Candidatus Marsarchaeota G2 archaeon OSP_D</name>
    <dbReference type="NCBI Taxonomy" id="1978157"/>
    <lineage>
        <taxon>Archaea</taxon>
        <taxon>Candidatus Marsarchaeota</taxon>
        <taxon>Candidatus Marsarchaeota group 2</taxon>
    </lineage>
</organism>
<evidence type="ECO:0000259" key="1">
    <source>
        <dbReference type="SMART" id="SM00852"/>
    </source>
</evidence>
<dbReference type="Gene3D" id="3.40.980.10">
    <property type="entry name" value="MoaB/Mog-like domain"/>
    <property type="match status" value="1"/>
</dbReference>
<sequence length="180" mass="19488">MGLHTHEKHRRAAEQEVGGLRFGVITVSSSRYRAKMKGEQFSDQSAENAVRLIEAAGFSVASTKVVDDDVHMIRLNVLKQLFEEGCDVCVTLGGTGVSPRDFTIEAVRPLLDRELTGFQHLFFEKSLSEVGSAAVMTRSTGGIIGGRLVFSLPGAPEAATTGLNIILSEVKHLYSIANKQ</sequence>
<dbReference type="GO" id="GO:0006777">
    <property type="term" value="P:Mo-molybdopterin cofactor biosynthetic process"/>
    <property type="evidence" value="ECO:0007669"/>
    <property type="project" value="InterPro"/>
</dbReference>
<dbReference type="PIRSF" id="PIRSF006443">
    <property type="entry name" value="MoaB"/>
    <property type="match status" value="1"/>
</dbReference>
<dbReference type="AlphaFoldDB" id="A0A2R6B0W6"/>
<dbReference type="InterPro" id="IPR012245">
    <property type="entry name" value="MoaB"/>
</dbReference>
<dbReference type="PANTHER" id="PTHR43232">
    <property type="entry name" value="MOLYBDENUM COFACTOR BIOSYNTHESIS PROTEIN B"/>
    <property type="match status" value="1"/>
</dbReference>
<accession>A0A2R6B0W6</accession>
<evidence type="ECO:0000313" key="2">
    <source>
        <dbReference type="EMBL" id="PSN92148.1"/>
    </source>
</evidence>
<proteinExistence type="predicted"/>
<dbReference type="PANTHER" id="PTHR43232:SF2">
    <property type="entry name" value="MOLYBDENUM COFACTOR BIOSYNTHESIS PROTEIN B"/>
    <property type="match status" value="1"/>
</dbReference>
<reference evidence="2 3" key="1">
    <citation type="submission" date="2017-04" db="EMBL/GenBank/DDBJ databases">
        <title>Novel microbial lineages endemic to geothermal iron-oxide mats fill important gaps in the evolutionary history of Archaea.</title>
        <authorList>
            <person name="Jay Z.J."/>
            <person name="Beam J.P."/>
            <person name="Dlakic M."/>
            <person name="Rusch D.B."/>
            <person name="Kozubal M.A."/>
            <person name="Inskeep W.P."/>
        </authorList>
    </citation>
    <scope>NUCLEOTIDE SEQUENCE [LARGE SCALE GENOMIC DNA]</scope>
    <source>
        <strain evidence="2">OSP_D</strain>
    </source>
</reference>
<dbReference type="SUPFAM" id="SSF53218">
    <property type="entry name" value="Molybdenum cofactor biosynthesis proteins"/>
    <property type="match status" value="1"/>
</dbReference>
<dbReference type="InterPro" id="IPR036425">
    <property type="entry name" value="MoaB/Mog-like_dom_sf"/>
</dbReference>